<name>A0ABR2TBF7_9ROSI</name>
<proteinExistence type="predicted"/>
<protein>
    <recommendedName>
        <fullName evidence="3">RNase H type-1 domain-containing protein</fullName>
    </recommendedName>
</protein>
<reference evidence="1 2" key="1">
    <citation type="journal article" date="2024" name="G3 (Bethesda)">
        <title>Genome assembly of Hibiscus sabdariffa L. provides insights into metabolisms of medicinal natural products.</title>
        <authorList>
            <person name="Kim T."/>
        </authorList>
    </citation>
    <scope>NUCLEOTIDE SEQUENCE [LARGE SCALE GENOMIC DNA]</scope>
    <source>
        <strain evidence="1">TK-2024</strain>
        <tissue evidence="1">Old leaves</tissue>
    </source>
</reference>
<keyword evidence="2" id="KW-1185">Reference proteome</keyword>
<organism evidence="1 2">
    <name type="scientific">Hibiscus sabdariffa</name>
    <name type="common">roselle</name>
    <dbReference type="NCBI Taxonomy" id="183260"/>
    <lineage>
        <taxon>Eukaryota</taxon>
        <taxon>Viridiplantae</taxon>
        <taxon>Streptophyta</taxon>
        <taxon>Embryophyta</taxon>
        <taxon>Tracheophyta</taxon>
        <taxon>Spermatophyta</taxon>
        <taxon>Magnoliopsida</taxon>
        <taxon>eudicotyledons</taxon>
        <taxon>Gunneridae</taxon>
        <taxon>Pentapetalae</taxon>
        <taxon>rosids</taxon>
        <taxon>malvids</taxon>
        <taxon>Malvales</taxon>
        <taxon>Malvaceae</taxon>
        <taxon>Malvoideae</taxon>
        <taxon>Hibiscus</taxon>
    </lineage>
</organism>
<dbReference type="Proteomes" id="UP001396334">
    <property type="component" value="Unassembled WGS sequence"/>
</dbReference>
<comment type="caution">
    <text evidence="1">The sequence shown here is derived from an EMBL/GenBank/DDBJ whole genome shotgun (WGS) entry which is preliminary data.</text>
</comment>
<accession>A0ABR2TBF7</accession>
<evidence type="ECO:0000313" key="1">
    <source>
        <dbReference type="EMBL" id="KAK9034843.1"/>
    </source>
</evidence>
<evidence type="ECO:0000313" key="2">
    <source>
        <dbReference type="Proteomes" id="UP001396334"/>
    </source>
</evidence>
<gene>
    <name evidence="1" type="ORF">V6N11_076900</name>
</gene>
<sequence>MSLLCRCWEVRMIHVLRSGNSVMDNIAKLAILGSTCVIYFEVPPPSIVHVLLGDVDGVSDNIAKLAILGSTCVIYFENFSHKGLGTTYYDGSVPVVD</sequence>
<dbReference type="EMBL" id="JBBPBN010000006">
    <property type="protein sequence ID" value="KAK9034843.1"/>
    <property type="molecule type" value="Genomic_DNA"/>
</dbReference>
<evidence type="ECO:0008006" key="3">
    <source>
        <dbReference type="Google" id="ProtNLM"/>
    </source>
</evidence>